<dbReference type="InterPro" id="IPR000477">
    <property type="entry name" value="RT_dom"/>
</dbReference>
<dbReference type="Proteomes" id="UP000233551">
    <property type="component" value="Unassembled WGS sequence"/>
</dbReference>
<dbReference type="CDD" id="cd00303">
    <property type="entry name" value="retropepsin_like"/>
    <property type="match status" value="1"/>
</dbReference>
<dbReference type="SUPFAM" id="SSF53098">
    <property type="entry name" value="Ribonuclease H-like"/>
    <property type="match status" value="1"/>
</dbReference>
<feature type="domain" description="Reverse transcriptase" evidence="4">
    <location>
        <begin position="736"/>
        <end position="816"/>
    </location>
</feature>
<evidence type="ECO:0000259" key="4">
    <source>
        <dbReference type="Pfam" id="PF00078"/>
    </source>
</evidence>
<name>A0A2I0JSR5_PUNGR</name>
<dbReference type="GO" id="GO:0003676">
    <property type="term" value="F:nucleic acid binding"/>
    <property type="evidence" value="ECO:0007669"/>
    <property type="project" value="InterPro"/>
</dbReference>
<keyword evidence="7" id="KW-1185">Reference proteome</keyword>
<evidence type="ECO:0000259" key="5">
    <source>
        <dbReference type="Pfam" id="PF13456"/>
    </source>
</evidence>
<dbReference type="Pfam" id="PF13456">
    <property type="entry name" value="RVT_3"/>
    <property type="match status" value="1"/>
</dbReference>
<feature type="domain" description="RNase H type-1" evidence="5">
    <location>
        <begin position="965"/>
        <end position="1017"/>
    </location>
</feature>
<evidence type="ECO:0000313" key="6">
    <source>
        <dbReference type="EMBL" id="PKI59359.1"/>
    </source>
</evidence>
<dbReference type="InterPro" id="IPR002156">
    <property type="entry name" value="RNaseH_domain"/>
</dbReference>
<dbReference type="PANTHER" id="PTHR48475">
    <property type="entry name" value="RIBONUCLEASE H"/>
    <property type="match status" value="1"/>
</dbReference>
<evidence type="ECO:0008006" key="8">
    <source>
        <dbReference type="Google" id="ProtNLM"/>
    </source>
</evidence>
<dbReference type="InterPro" id="IPR043502">
    <property type="entry name" value="DNA/RNA_pol_sf"/>
</dbReference>
<keyword evidence="3" id="KW-1133">Transmembrane helix</keyword>
<evidence type="ECO:0000313" key="7">
    <source>
        <dbReference type="Proteomes" id="UP000233551"/>
    </source>
</evidence>
<dbReference type="STRING" id="22663.A0A2I0JSR5"/>
<evidence type="ECO:0000256" key="2">
    <source>
        <dbReference type="SAM" id="MobiDB-lite"/>
    </source>
</evidence>
<evidence type="ECO:0000256" key="3">
    <source>
        <dbReference type="SAM" id="Phobius"/>
    </source>
</evidence>
<dbReference type="EMBL" id="PGOL01001283">
    <property type="protein sequence ID" value="PKI59359.1"/>
    <property type="molecule type" value="Genomic_DNA"/>
</dbReference>
<dbReference type="PANTHER" id="PTHR48475:SF1">
    <property type="entry name" value="RNASE H TYPE-1 DOMAIN-CONTAINING PROTEIN"/>
    <property type="match status" value="1"/>
</dbReference>
<dbReference type="SUPFAM" id="SSF56672">
    <property type="entry name" value="DNA/RNA polymerases"/>
    <property type="match status" value="1"/>
</dbReference>
<feature type="transmembrane region" description="Helical" evidence="3">
    <location>
        <begin position="1406"/>
        <end position="1425"/>
    </location>
</feature>
<protein>
    <recommendedName>
        <fullName evidence="8">RNase H type-1 domain-containing protein</fullName>
    </recommendedName>
</protein>
<feature type="compositionally biased region" description="Basic and acidic residues" evidence="2">
    <location>
        <begin position="132"/>
        <end position="145"/>
    </location>
</feature>
<evidence type="ECO:0000256" key="1">
    <source>
        <dbReference type="ARBA" id="ARBA00023172"/>
    </source>
</evidence>
<comment type="caution">
    <text evidence="6">The sequence shown here is derived from an EMBL/GenBank/DDBJ whole genome shotgun (WGS) entry which is preliminary data.</text>
</comment>
<dbReference type="InterPro" id="IPR012337">
    <property type="entry name" value="RNaseH-like_sf"/>
</dbReference>
<organism evidence="6 7">
    <name type="scientific">Punica granatum</name>
    <name type="common">Pomegranate</name>
    <dbReference type="NCBI Taxonomy" id="22663"/>
    <lineage>
        <taxon>Eukaryota</taxon>
        <taxon>Viridiplantae</taxon>
        <taxon>Streptophyta</taxon>
        <taxon>Embryophyta</taxon>
        <taxon>Tracheophyta</taxon>
        <taxon>Spermatophyta</taxon>
        <taxon>Magnoliopsida</taxon>
        <taxon>eudicotyledons</taxon>
        <taxon>Gunneridae</taxon>
        <taxon>Pentapetalae</taxon>
        <taxon>rosids</taxon>
        <taxon>malvids</taxon>
        <taxon>Myrtales</taxon>
        <taxon>Lythraceae</taxon>
        <taxon>Punica</taxon>
    </lineage>
</organism>
<dbReference type="Gene3D" id="2.40.70.10">
    <property type="entry name" value="Acid Proteases"/>
    <property type="match status" value="1"/>
</dbReference>
<dbReference type="GO" id="GO:0004523">
    <property type="term" value="F:RNA-DNA hybrid ribonuclease activity"/>
    <property type="evidence" value="ECO:0007669"/>
    <property type="project" value="InterPro"/>
</dbReference>
<keyword evidence="1" id="KW-0233">DNA recombination</keyword>
<accession>A0A2I0JSR5</accession>
<dbReference type="Pfam" id="PF00078">
    <property type="entry name" value="RVT_1"/>
    <property type="match status" value="1"/>
</dbReference>
<sequence length="1446" mass="162637">MLQYWEYEEFVIHSFQDSLSGSVLDWFMSLKAEDIPTWEELSRKFIDQYQYCAETPPTLLELSTKEMARGQKFEEYAANAKHIPPISEAQQIQLFHSTLRGVYYSHLLTHTSSFSDLIEAGKKLDLGIKLGRMEDPTSKGEESSKKVPATSSSSSGRRGKEISLREKIQEMIDAKEPVFNAVRSPNVQANPLPDHGPAQGSSINMITVCTSSEGGGEQGGPSPVVIEYEPAEVAVGFAGVDVPRAPLVIDIPVREPYSNDRVPWTYEGSVGNLKQQFGVMGITRSGRLYENPATTNKGKAPVTEEETRPRTLPTPSKKVTEEEAEAFMKVIKVSEYKVVEQMAKSPAHISLLALLLNSEPHREALIWVLTAAQVPNGTPPNRIEETINSIFSNTISFSDDCNNHIVGRVMIDNGSALNVCPVTTLKQMNVDLNRILPSKIVVWAFDGSRREVNDEIDLLIDIGPCSFSVTLQVLDIPNGFSLLLGRPWIHSAGAISSSLHQKVKFIVEEKIITDKGEEDYAIYKETAVPYISVGDDENLPFHSFEIISIIRDYGEVRPSRADRMIGKAYKRRRGLGFRPSCHEIVEARRGNHLHRLTTYYGRLNRGIPVPPLSHFFPEPPLIIGSTSDGPSSDFDDTTNALLTVLHSNPNLRRVDSSPPEECLGEPGPIYFGEGLDEDSLVPEIEESLRRLEDRQLTSLEPTEEINVGTQEEPRVLKIGTSLDPTQRVRMIDFLTRPFGLKNAGATYQRAMVTLFHDMMHKEVEVYVDDMIAKSKEGEDHLVNLKRLFDRLKEYKLRLNPAKCTFGARSGKLLGFVVSERGIEVDPDKVKAIKELPPPSSVREVRGFLGRLNYIARFVANLMDKCPPLFRLLRKNAAIEWDEECRPLEVLDSLSSTRNLAKWRCQLTEYDIEYVSRTSVKGQAIADHLAEFPIEDHTPINPNFPDEGILQVDDEGEKPGWKMYFNGAVNSTGSGIGAVLISPDGRYYPVAAKIDFPCTNNVAEYEACILGLQAAIDFKAVLPIEVEIPFMRILAEAEFEEAEWAKQRYEQLNFIDEKRLKALCHGQCYQQRMARAFNARVRHRDFNPGDLVLRKVLHVTPDSRGKFSYKYDGPFVVKEDFASSDFASSYCFPDSASTLLLSGLRVPGHCVRLLLSGLRVHFTIFRTSRPRTLRPVTAFPTPRPLYYFQDFASPDFASGYYFPDSASTLLLSGLLVRTSRARTLRPVTAFRTPRPLYGFQDFASPDFASGLRVPGLCVLGLCVRLLLFGLCVHFTAFRTSCPRTLRPVTAFWTPRPLYCFQDFASPDFASDYYFPDSASTLLLSGLRVPGLCVRLLLSGLPVLGLRVWFSAFWTSRPLYCLPEFASPFTAFWTSRPLYCFPDFASTFTAFRTSRPRTSRLHLLLSRLLVHFTAFCGLSPFTYYFTFPKSRSRHYLMTGGGASYHRER</sequence>
<proteinExistence type="predicted"/>
<dbReference type="InterPro" id="IPR036397">
    <property type="entry name" value="RNaseH_sf"/>
</dbReference>
<feature type="region of interest" description="Disordered" evidence="2">
    <location>
        <begin position="289"/>
        <end position="316"/>
    </location>
</feature>
<dbReference type="InterPro" id="IPR043128">
    <property type="entry name" value="Rev_trsase/Diguanyl_cyclase"/>
</dbReference>
<feature type="region of interest" description="Disordered" evidence="2">
    <location>
        <begin position="132"/>
        <end position="163"/>
    </location>
</feature>
<keyword evidence="3" id="KW-0812">Transmembrane</keyword>
<keyword evidence="3" id="KW-0472">Membrane</keyword>
<dbReference type="GO" id="GO:0006310">
    <property type="term" value="P:DNA recombination"/>
    <property type="evidence" value="ECO:0007669"/>
    <property type="project" value="UniProtKB-KW"/>
</dbReference>
<dbReference type="Gene3D" id="3.30.70.270">
    <property type="match status" value="2"/>
</dbReference>
<dbReference type="CDD" id="cd01647">
    <property type="entry name" value="RT_LTR"/>
    <property type="match status" value="1"/>
</dbReference>
<dbReference type="Gene3D" id="3.30.420.10">
    <property type="entry name" value="Ribonuclease H-like superfamily/Ribonuclease H"/>
    <property type="match status" value="1"/>
</dbReference>
<reference evidence="6 7" key="1">
    <citation type="submission" date="2017-11" db="EMBL/GenBank/DDBJ databases">
        <title>De-novo sequencing of pomegranate (Punica granatum L.) genome.</title>
        <authorList>
            <person name="Akparov Z."/>
            <person name="Amiraslanov A."/>
            <person name="Hajiyeva S."/>
            <person name="Abbasov M."/>
            <person name="Kaur K."/>
            <person name="Hamwieh A."/>
            <person name="Solovyev V."/>
            <person name="Salamov A."/>
            <person name="Braich B."/>
            <person name="Kosarev P."/>
            <person name="Mahmoud A."/>
            <person name="Hajiyev E."/>
            <person name="Babayeva S."/>
            <person name="Izzatullayeva V."/>
            <person name="Mammadov A."/>
            <person name="Mammadov A."/>
            <person name="Sharifova S."/>
            <person name="Ojaghi J."/>
            <person name="Eynullazada K."/>
            <person name="Bayramov B."/>
            <person name="Abdulazimova A."/>
            <person name="Shahmuradov I."/>
        </authorList>
    </citation>
    <scope>NUCLEOTIDE SEQUENCE [LARGE SCALE GENOMIC DNA]</scope>
    <source>
        <strain evidence="7">cv. AG2017</strain>
        <tissue evidence="6">Leaf</tissue>
    </source>
</reference>
<gene>
    <name evidence="6" type="ORF">CRG98_020250</name>
</gene>
<dbReference type="InterPro" id="IPR021109">
    <property type="entry name" value="Peptidase_aspartic_dom_sf"/>
</dbReference>